<proteinExistence type="predicted"/>
<reference evidence="3" key="1">
    <citation type="submission" date="2016-02" db="EMBL/GenBank/DDBJ databases">
        <title>Draft genome sequence of Microdochium bolleyi, a fungal endophyte of beachgrass.</title>
        <authorList>
            <consortium name="DOE Joint Genome Institute"/>
            <person name="David A.S."/>
            <person name="May G."/>
            <person name="Haridas S."/>
            <person name="Lim J."/>
            <person name="Wang M."/>
            <person name="Labutti K."/>
            <person name="Lipzen A."/>
            <person name="Barry K."/>
            <person name="Grigoriev I.V."/>
        </authorList>
    </citation>
    <scope>NUCLEOTIDE SEQUENCE [LARGE SCALE GENOMIC DNA]</scope>
    <source>
        <strain evidence="3">J235TASD1</strain>
    </source>
</reference>
<feature type="compositionally biased region" description="Basic and acidic residues" evidence="1">
    <location>
        <begin position="1"/>
        <end position="17"/>
    </location>
</feature>
<dbReference type="EMBL" id="KQ964249">
    <property type="protein sequence ID" value="KXJ92450.1"/>
    <property type="molecule type" value="Genomic_DNA"/>
</dbReference>
<keyword evidence="3" id="KW-1185">Reference proteome</keyword>
<feature type="compositionally biased region" description="Basic and acidic residues" evidence="1">
    <location>
        <begin position="70"/>
        <end position="80"/>
    </location>
</feature>
<organism evidence="2 3">
    <name type="scientific">Microdochium bolleyi</name>
    <dbReference type="NCBI Taxonomy" id="196109"/>
    <lineage>
        <taxon>Eukaryota</taxon>
        <taxon>Fungi</taxon>
        <taxon>Dikarya</taxon>
        <taxon>Ascomycota</taxon>
        <taxon>Pezizomycotina</taxon>
        <taxon>Sordariomycetes</taxon>
        <taxon>Xylariomycetidae</taxon>
        <taxon>Xylariales</taxon>
        <taxon>Microdochiaceae</taxon>
        <taxon>Microdochium</taxon>
    </lineage>
</organism>
<gene>
    <name evidence="2" type="ORF">Micbo1qcDRAFT_62086</name>
</gene>
<name>A0A136J5G9_9PEZI</name>
<dbReference type="AlphaFoldDB" id="A0A136J5G9"/>
<evidence type="ECO:0000313" key="2">
    <source>
        <dbReference type="EMBL" id="KXJ92450.1"/>
    </source>
</evidence>
<accession>A0A136J5G9</accession>
<evidence type="ECO:0000313" key="3">
    <source>
        <dbReference type="Proteomes" id="UP000070501"/>
    </source>
</evidence>
<dbReference type="InParanoid" id="A0A136J5G9"/>
<dbReference type="Proteomes" id="UP000070501">
    <property type="component" value="Unassembled WGS sequence"/>
</dbReference>
<sequence length="198" mass="21418">MVTESWEKAARVEHESAECGEEAVGTAEATGQAKGAERGGVVMGPWSTEYAGLDHVGHARPDKRRSPAKGKSDPDLRRAGVMDIGTCSTPRGKTTTLEVFLGSGSRIRSCPQSLEALSSRTSPISILWNWLAGREDRKRLRLIDYTEKKRDGIECMSRTPCSAAKSKVMKSLICQGSSTKACNTVCRLMLSGESVEVV</sequence>
<protein>
    <submittedName>
        <fullName evidence="2">Uncharacterized protein</fullName>
    </submittedName>
</protein>
<evidence type="ECO:0000256" key="1">
    <source>
        <dbReference type="SAM" id="MobiDB-lite"/>
    </source>
</evidence>
<feature type="region of interest" description="Disordered" evidence="1">
    <location>
        <begin position="1"/>
        <end position="43"/>
    </location>
</feature>
<feature type="region of interest" description="Disordered" evidence="1">
    <location>
        <begin position="56"/>
        <end position="87"/>
    </location>
</feature>